<proteinExistence type="predicted"/>
<comment type="subcellular location">
    <subcellularLocation>
        <location evidence="2">Cytoplasmic vesicle</location>
        <location evidence="2">Phagosome membrane</location>
    </subcellularLocation>
    <subcellularLocation>
        <location evidence="1">Early endosome membrane</location>
    </subcellularLocation>
</comment>
<dbReference type="PANTHER" id="PTHR11200">
    <property type="entry name" value="INOSITOL 5-PHOSPHATASE"/>
    <property type="match status" value="1"/>
</dbReference>
<reference evidence="7" key="1">
    <citation type="submission" date="2022-06" db="EMBL/GenBank/DDBJ databases">
        <authorList>
            <person name="Berger JAMES D."/>
            <person name="Berger JAMES D."/>
        </authorList>
    </citation>
    <scope>NUCLEOTIDE SEQUENCE [LARGE SCALE GENOMIC DNA]</scope>
</reference>
<dbReference type="Pfam" id="PF22669">
    <property type="entry name" value="Exo_endo_phos2"/>
    <property type="match status" value="1"/>
</dbReference>
<accession>A0AA85GD70</accession>
<dbReference type="SMART" id="SM00324">
    <property type="entry name" value="RhoGAP"/>
    <property type="match status" value="1"/>
</dbReference>
<dbReference type="GO" id="GO:0046856">
    <property type="term" value="P:phosphatidylinositol dephosphorylation"/>
    <property type="evidence" value="ECO:0007669"/>
    <property type="project" value="InterPro"/>
</dbReference>
<feature type="region of interest" description="Disordered" evidence="5">
    <location>
        <begin position="333"/>
        <end position="354"/>
    </location>
</feature>
<keyword evidence="3" id="KW-0967">Endosome</keyword>
<feature type="compositionally biased region" description="Low complexity" evidence="5">
    <location>
        <begin position="333"/>
        <end position="353"/>
    </location>
</feature>
<dbReference type="SUPFAM" id="SSF48350">
    <property type="entry name" value="GTPase activation domain, GAP"/>
    <property type="match status" value="1"/>
</dbReference>
<feature type="region of interest" description="Disordered" evidence="5">
    <location>
        <begin position="292"/>
        <end position="321"/>
    </location>
</feature>
<dbReference type="AlphaFoldDB" id="A0AA85GD70"/>
<dbReference type="PROSITE" id="PS50238">
    <property type="entry name" value="RHOGAP"/>
    <property type="match status" value="1"/>
</dbReference>
<dbReference type="SUPFAM" id="SSF56219">
    <property type="entry name" value="DNase I-like"/>
    <property type="match status" value="1"/>
</dbReference>
<dbReference type="Proteomes" id="UP000050792">
    <property type="component" value="Unassembled WGS sequence"/>
</dbReference>
<protein>
    <recommendedName>
        <fullName evidence="6">Rho-GAP domain-containing protein</fullName>
    </recommendedName>
</protein>
<evidence type="ECO:0000259" key="6">
    <source>
        <dbReference type="PROSITE" id="PS50238"/>
    </source>
</evidence>
<dbReference type="InterPro" id="IPR008936">
    <property type="entry name" value="Rho_GTPase_activation_prot"/>
</dbReference>
<dbReference type="GO" id="GO:0031901">
    <property type="term" value="C:early endosome membrane"/>
    <property type="evidence" value="ECO:0007669"/>
    <property type="project" value="UniProtKB-SubCell"/>
</dbReference>
<dbReference type="InterPro" id="IPR013783">
    <property type="entry name" value="Ig-like_fold"/>
</dbReference>
<name>A0AA85GD70_9TREM</name>
<dbReference type="GO" id="GO:0007165">
    <property type="term" value="P:signal transduction"/>
    <property type="evidence" value="ECO:0007669"/>
    <property type="project" value="InterPro"/>
</dbReference>
<dbReference type="InterPro" id="IPR000300">
    <property type="entry name" value="IPPc"/>
</dbReference>
<evidence type="ECO:0000256" key="1">
    <source>
        <dbReference type="ARBA" id="ARBA00004146"/>
    </source>
</evidence>
<evidence type="ECO:0000313" key="8">
    <source>
        <dbReference type="WBParaSite" id="SRDH1_90460.4"/>
    </source>
</evidence>
<dbReference type="GO" id="GO:0030670">
    <property type="term" value="C:phagocytic vesicle membrane"/>
    <property type="evidence" value="ECO:0007669"/>
    <property type="project" value="UniProtKB-SubCell"/>
</dbReference>
<reference evidence="8" key="2">
    <citation type="submission" date="2023-11" db="UniProtKB">
        <authorList>
            <consortium name="WormBaseParasite"/>
        </authorList>
    </citation>
    <scope>IDENTIFICATION</scope>
</reference>
<dbReference type="PANTHER" id="PTHR11200:SF300">
    <property type="entry name" value="TYPE II INOSITOL 1,4,5-TRISPHOSPHATE 5-PHOSPHATASE"/>
    <property type="match status" value="1"/>
</dbReference>
<dbReference type="Gene3D" id="3.60.10.10">
    <property type="entry name" value="Endonuclease/exonuclease/phosphatase"/>
    <property type="match status" value="1"/>
</dbReference>
<evidence type="ECO:0000256" key="2">
    <source>
        <dbReference type="ARBA" id="ARBA00004580"/>
    </source>
</evidence>
<dbReference type="Pfam" id="PF21310">
    <property type="entry name" value="OCRL-like_ASH"/>
    <property type="match status" value="1"/>
</dbReference>
<keyword evidence="4" id="KW-0968">Cytoplasmic vesicle</keyword>
<dbReference type="GO" id="GO:0004439">
    <property type="term" value="F:phosphatidylinositol-4,5-bisphosphate 5-phosphatase activity"/>
    <property type="evidence" value="ECO:0007669"/>
    <property type="project" value="TreeGrafter"/>
</dbReference>
<dbReference type="Gene3D" id="1.10.555.10">
    <property type="entry name" value="Rho GTPase activation protein"/>
    <property type="match status" value="1"/>
</dbReference>
<dbReference type="WBParaSite" id="SRDH1_90460.4">
    <property type="protein sequence ID" value="SRDH1_90460.4"/>
    <property type="gene ID" value="SRDH1_90460"/>
</dbReference>
<sequence length="1237" mass="139846">MCLLAGSGPLRVTMTKCGICEKVVQSYLDSHVNKQDLRDDYCVLAFPVNILSNRSRTETIVSVVQNRSSNKSALFIFSRAKNLISDQSDVPALIDLIVLDEDFSCEATESGICLLVTGKRLVNISADEKKRTNQQLKLYVVSNRGNDSLHPKVNNTSDIDSDNETYSKNPVFLKSLKSDYQKPIDKENTQFSSVNFTLEFNNVDDAMEFRKKTLHLSSGYRTRLSEFNCAKLSKERTTYEMGKEALAVLNSSSFEQSFWLQKYWKEMKQTTTSSSVINTPRPGVNITSSAGLNGDNKLHHRHLSGSLPHSNSNGTSSISDTINMNSSSCSSIGSFNNNKNNTTNDSNNSNNSSVKITRQNEIDKLHTSNINDNKNNTNNSCYNKIKLKRSVKHSTGLRHSQSSSILYPYTLNHSHDNDNLLSSSLNDRPFPLTRKNSLSNPLDVAIPLSNDLHCTVTSAHSCADLTSDSTIHDDQSSKNKNEYLEPRVFRARFNQAGNIIQRKLIERMHEYSKIEKIHIYVGTWNVNGRSDTNGNMQLDNWLISPDGQPPADIYVFGFQEMDLSFSVITLNKTSSTGPEERWIQQLEEALGGLLKRPTSHSVWAQRTGSVKSYAAQWSHHTGGGYLRVERVRLAGIIMVVYISARLSAHLRREEISCQVVPTGVFNVMGNKGGVGIRLTIFNSSLCFVNCHLAAGEANLDRRNQDFREITRKMLFEFPMNSKNSIQSSEKAFISDHDIIFVFGDLNYRISGLDSPSVRKFIFEKDFSSLLKYDELLKLMENRNLFDGFHEPIINFAPTYKFDMNSNVYDSSDKNRVPSYCDRVIWSGDGCKPIIYRSHPEFVCSDHKPVSAYFSVDLRRIIRSAFQRAYESVLLSIDLTTNLSLPQAELDRQELDFGCVHFHELCSQSLTLTNIGLNDFQFKFLREGVGSFPPWLTVNPSCDTVKQGNSIKLEFQIFVNYKEVYALNSGTAQLSTIVVLQLEDGKDYFISINAQFIPTSFGLPLILLLSLESEPVNKLSINELHEQIKLARSENNDYFKTKLCSLVDRKPFHVPKEIFRLVNHINEYITEPDLFRQMGPSSDIGIIRDILDTTPVNCPFPETISVHSISSCLLLFLNTLPESVIPQEFHEKCFNSLANFESAVQALQHLPICNQNLFYYLITFMQRCLTFKEQNGTDIDLLAPCFGEIFFLESSSNTTTAQKHAVAMKQLKRAAFISIFLRQNYFISNPSLVSTSQH</sequence>
<dbReference type="InterPro" id="IPR000198">
    <property type="entry name" value="RhoGAP_dom"/>
</dbReference>
<dbReference type="InterPro" id="IPR046985">
    <property type="entry name" value="IP5"/>
</dbReference>
<dbReference type="SMART" id="SM00128">
    <property type="entry name" value="IPPc"/>
    <property type="match status" value="1"/>
</dbReference>
<evidence type="ECO:0000256" key="5">
    <source>
        <dbReference type="SAM" id="MobiDB-lite"/>
    </source>
</evidence>
<dbReference type="InterPro" id="IPR036691">
    <property type="entry name" value="Endo/exonu/phosph_ase_sf"/>
</dbReference>
<evidence type="ECO:0000256" key="3">
    <source>
        <dbReference type="ARBA" id="ARBA00022753"/>
    </source>
</evidence>
<dbReference type="Gene3D" id="2.30.29.110">
    <property type="match status" value="1"/>
</dbReference>
<evidence type="ECO:0000313" key="7">
    <source>
        <dbReference type="Proteomes" id="UP000050792"/>
    </source>
</evidence>
<evidence type="ECO:0000256" key="4">
    <source>
        <dbReference type="ARBA" id="ARBA00023329"/>
    </source>
</evidence>
<keyword evidence="7" id="KW-1185">Reference proteome</keyword>
<feature type="compositionally biased region" description="Polar residues" evidence="5">
    <location>
        <begin position="307"/>
        <end position="321"/>
    </location>
</feature>
<feature type="domain" description="Rho-GAP" evidence="6">
    <location>
        <begin position="1040"/>
        <end position="1227"/>
    </location>
</feature>
<dbReference type="Pfam" id="PF00620">
    <property type="entry name" value="RhoGAP"/>
    <property type="match status" value="1"/>
</dbReference>
<dbReference type="InterPro" id="IPR048869">
    <property type="entry name" value="OCRL-1_2_ASH"/>
</dbReference>
<dbReference type="Gene3D" id="2.60.40.10">
    <property type="entry name" value="Immunoglobulins"/>
    <property type="match status" value="1"/>
</dbReference>
<organism evidence="7 8">
    <name type="scientific">Schistosoma rodhaini</name>
    <dbReference type="NCBI Taxonomy" id="6188"/>
    <lineage>
        <taxon>Eukaryota</taxon>
        <taxon>Metazoa</taxon>
        <taxon>Spiralia</taxon>
        <taxon>Lophotrochozoa</taxon>
        <taxon>Platyhelminthes</taxon>
        <taxon>Trematoda</taxon>
        <taxon>Digenea</taxon>
        <taxon>Strigeidida</taxon>
        <taxon>Schistosomatoidea</taxon>
        <taxon>Schistosomatidae</taxon>
        <taxon>Schistosoma</taxon>
    </lineage>
</organism>